<accession>A0A3D9XRV4</accession>
<name>A0A3D9XRV4_PARVE</name>
<organism evidence="2 3">
    <name type="scientific">Paracoccus versutus</name>
    <name type="common">Thiobacillus versutus</name>
    <dbReference type="NCBI Taxonomy" id="34007"/>
    <lineage>
        <taxon>Bacteria</taxon>
        <taxon>Pseudomonadati</taxon>
        <taxon>Pseudomonadota</taxon>
        <taxon>Alphaproteobacteria</taxon>
        <taxon>Rhodobacterales</taxon>
        <taxon>Paracoccaceae</taxon>
        <taxon>Paracoccus</taxon>
    </lineage>
</organism>
<dbReference type="AlphaFoldDB" id="A0A3D9XRV4"/>
<feature type="region of interest" description="Disordered" evidence="1">
    <location>
        <begin position="49"/>
        <end position="88"/>
    </location>
</feature>
<evidence type="ECO:0000256" key="1">
    <source>
        <dbReference type="SAM" id="MobiDB-lite"/>
    </source>
</evidence>
<gene>
    <name evidence="2" type="ORF">BDD41_1583</name>
</gene>
<dbReference type="EMBL" id="QTUJ01000001">
    <property type="protein sequence ID" value="REF73066.1"/>
    <property type="molecule type" value="Genomic_DNA"/>
</dbReference>
<dbReference type="Proteomes" id="UP000256941">
    <property type="component" value="Unassembled WGS sequence"/>
</dbReference>
<comment type="caution">
    <text evidence="2">The sequence shown here is derived from an EMBL/GenBank/DDBJ whole genome shotgun (WGS) entry which is preliminary data.</text>
</comment>
<feature type="region of interest" description="Disordered" evidence="1">
    <location>
        <begin position="1"/>
        <end position="25"/>
    </location>
</feature>
<feature type="region of interest" description="Disordered" evidence="1">
    <location>
        <begin position="136"/>
        <end position="164"/>
    </location>
</feature>
<proteinExistence type="predicted"/>
<evidence type="ECO:0000313" key="3">
    <source>
        <dbReference type="Proteomes" id="UP000256941"/>
    </source>
</evidence>
<sequence length="242" mass="25804">MRAAKRSIGRSPRGESRELGQGATRCKQGAICIAPGKGHEWAAAFMDRSARGDQPSKRMPRAGRWSCANGDQRAGGVPASGANASRTPSSCTKVARMIAWPRQAGCPRPNISARALVVGVEPFRRRKRQRIMIARGPDHRQDGPGLHHQGAQGNPARCHRSGDGQAQAFVGALRRRRHLAPMRETPAGPAVGLERAHPPVPPAMPEAGCWPMSAMATWRSTVFPRPPGSAPCPHPCPGSPSA</sequence>
<evidence type="ECO:0000313" key="2">
    <source>
        <dbReference type="EMBL" id="REF73066.1"/>
    </source>
</evidence>
<reference evidence="2 3" key="1">
    <citation type="submission" date="2018-08" db="EMBL/GenBank/DDBJ databases">
        <title>Genomic Encyclopedia of Archaeal and Bacterial Type Strains, Phase II (KMG-II): from individual species to whole genera.</title>
        <authorList>
            <person name="Goeker M."/>
        </authorList>
    </citation>
    <scope>NUCLEOTIDE SEQUENCE [LARGE SCALE GENOMIC DNA]</scope>
    <source>
        <strain evidence="2 3">DSM 17099</strain>
    </source>
</reference>
<protein>
    <submittedName>
        <fullName evidence="2">Uncharacterized protein</fullName>
    </submittedName>
</protein>